<dbReference type="Gene3D" id="6.10.250.2090">
    <property type="match status" value="1"/>
</dbReference>
<dbReference type="RefSeq" id="XP_067521662.1">
    <property type="nucleotide sequence ID" value="XM_067665561.1"/>
</dbReference>
<dbReference type="eggNOG" id="KOG2621">
    <property type="taxonomic scope" value="Eukaryota"/>
</dbReference>
<dbReference type="InterPro" id="IPR036013">
    <property type="entry name" value="Band_7/SPFH_dom_sf"/>
</dbReference>
<dbReference type="Gene3D" id="3.30.479.30">
    <property type="entry name" value="Band 7 domain"/>
    <property type="match status" value="1"/>
</dbReference>
<dbReference type="Proteomes" id="UP000009138">
    <property type="component" value="Unassembled WGS sequence"/>
</dbReference>
<dbReference type="EMBL" id="CH476739">
    <property type="protein sequence ID" value="EIE86266.1"/>
    <property type="molecule type" value="Genomic_DNA"/>
</dbReference>
<sequence length="316" mass="34654">MTDQIENTSPFMKEGYTTVKIPNVSENTSNTVKQAKGDFATNGTQPSFALELDISTIEHVPCCVCCPNPYKPVHQGNVGLISRFGKFYKCVDPGLVKINPVTEIIKRVDVKIQIADIPRQYIMTKDNVTVSIDSVLYWNIVDPYQAKFGVKSVKKALIERTQTTLRHILGGKVLQECVENRESIAQEVQDITGSVASEWGVKIESILIKDFSFSKELQESLSAAAQAKRTGQSKVITARAEVDAAKLMREAADILSTSSAMQIRYLDTLTNLSKAPGTSVVFLPPSKDGSTYVKDGEGHMTSIGALQAQNYLNIAD</sequence>
<dbReference type="InterPro" id="IPR001107">
    <property type="entry name" value="Band_7"/>
</dbReference>
<dbReference type="SMART" id="SM00244">
    <property type="entry name" value="PHB"/>
    <property type="match status" value="1"/>
</dbReference>
<evidence type="ECO:0000259" key="2">
    <source>
        <dbReference type="SMART" id="SM00244"/>
    </source>
</evidence>
<evidence type="ECO:0000256" key="1">
    <source>
        <dbReference type="ARBA" id="ARBA00008164"/>
    </source>
</evidence>
<dbReference type="STRING" id="246409.I1CCT6"/>
<dbReference type="SUPFAM" id="SSF117892">
    <property type="entry name" value="Band 7/SPFH domain"/>
    <property type="match status" value="1"/>
</dbReference>
<comment type="similarity">
    <text evidence="1">Belongs to the band 7/mec-2 family.</text>
</comment>
<protein>
    <recommendedName>
        <fullName evidence="2">Band 7 domain-containing protein</fullName>
    </recommendedName>
</protein>
<dbReference type="AlphaFoldDB" id="I1CCT6"/>
<organism evidence="3 4">
    <name type="scientific">Rhizopus delemar (strain RA 99-880 / ATCC MYA-4621 / FGSC 9543 / NRRL 43880)</name>
    <name type="common">Mucormycosis agent</name>
    <name type="synonym">Rhizopus arrhizus var. delemar</name>
    <dbReference type="NCBI Taxonomy" id="246409"/>
    <lineage>
        <taxon>Eukaryota</taxon>
        <taxon>Fungi</taxon>
        <taxon>Fungi incertae sedis</taxon>
        <taxon>Mucoromycota</taxon>
        <taxon>Mucoromycotina</taxon>
        <taxon>Mucoromycetes</taxon>
        <taxon>Mucorales</taxon>
        <taxon>Mucorineae</taxon>
        <taxon>Rhizopodaceae</taxon>
        <taxon>Rhizopus</taxon>
    </lineage>
</organism>
<dbReference type="PANTHER" id="PTHR10264">
    <property type="entry name" value="BAND 7 PROTEIN-RELATED"/>
    <property type="match status" value="1"/>
</dbReference>
<dbReference type="CDD" id="cd13437">
    <property type="entry name" value="SPFH_alloslipin"/>
    <property type="match status" value="1"/>
</dbReference>
<evidence type="ECO:0000313" key="3">
    <source>
        <dbReference type="EMBL" id="EIE86266.1"/>
    </source>
</evidence>
<dbReference type="OMA" id="IQQMVRV"/>
<dbReference type="PANTHER" id="PTHR10264:SF19">
    <property type="entry name" value="AT06885P-RELATED"/>
    <property type="match status" value="1"/>
</dbReference>
<dbReference type="VEuPathDB" id="FungiDB:RO3G_10977"/>
<keyword evidence="4" id="KW-1185">Reference proteome</keyword>
<dbReference type="OrthoDB" id="2105077at2759"/>
<accession>I1CCT6</accession>
<dbReference type="FunFam" id="3.30.479.30:FF:000004">
    <property type="entry name" value="Putative membrane protease family, stomatin"/>
    <property type="match status" value="1"/>
</dbReference>
<dbReference type="PRINTS" id="PR00721">
    <property type="entry name" value="STOMATIN"/>
</dbReference>
<name>I1CCT6_RHIO9</name>
<dbReference type="GO" id="GO:0005886">
    <property type="term" value="C:plasma membrane"/>
    <property type="evidence" value="ECO:0007669"/>
    <property type="project" value="InterPro"/>
</dbReference>
<dbReference type="GeneID" id="93617942"/>
<dbReference type="Pfam" id="PF01145">
    <property type="entry name" value="Band_7"/>
    <property type="match status" value="1"/>
</dbReference>
<feature type="domain" description="Band 7" evidence="2">
    <location>
        <begin position="68"/>
        <end position="225"/>
    </location>
</feature>
<proteinExistence type="inferred from homology"/>
<dbReference type="GO" id="GO:0098552">
    <property type="term" value="C:side of membrane"/>
    <property type="evidence" value="ECO:0007669"/>
    <property type="project" value="UniProtKB-ARBA"/>
</dbReference>
<reference evidence="3 4" key="1">
    <citation type="journal article" date="2009" name="PLoS Genet.">
        <title>Genomic analysis of the basal lineage fungus Rhizopus oryzae reveals a whole-genome duplication.</title>
        <authorList>
            <person name="Ma L.-J."/>
            <person name="Ibrahim A.S."/>
            <person name="Skory C."/>
            <person name="Grabherr M.G."/>
            <person name="Burger G."/>
            <person name="Butler M."/>
            <person name="Elias M."/>
            <person name="Idnurm A."/>
            <person name="Lang B.F."/>
            <person name="Sone T."/>
            <person name="Abe A."/>
            <person name="Calvo S.E."/>
            <person name="Corrochano L.M."/>
            <person name="Engels R."/>
            <person name="Fu J."/>
            <person name="Hansberg W."/>
            <person name="Kim J.-M."/>
            <person name="Kodira C.D."/>
            <person name="Koehrsen M.J."/>
            <person name="Liu B."/>
            <person name="Miranda-Saavedra D."/>
            <person name="O'Leary S."/>
            <person name="Ortiz-Castellanos L."/>
            <person name="Poulter R."/>
            <person name="Rodriguez-Romero J."/>
            <person name="Ruiz-Herrera J."/>
            <person name="Shen Y.-Q."/>
            <person name="Zeng Q."/>
            <person name="Galagan J."/>
            <person name="Birren B.W."/>
            <person name="Cuomo C.A."/>
            <person name="Wickes B.L."/>
        </authorList>
    </citation>
    <scope>NUCLEOTIDE SEQUENCE [LARGE SCALE GENOMIC DNA]</scope>
    <source>
        <strain evidence="4">RA 99-880 / ATCC MYA-4621 / FGSC 9543 / NRRL 43880</strain>
    </source>
</reference>
<evidence type="ECO:0000313" key="4">
    <source>
        <dbReference type="Proteomes" id="UP000009138"/>
    </source>
</evidence>
<gene>
    <name evidence="3" type="ORF">RO3G_10977</name>
</gene>
<dbReference type="InterPro" id="IPR043202">
    <property type="entry name" value="Band-7_stomatin-like"/>
</dbReference>
<dbReference type="InParanoid" id="I1CCT6"/>
<dbReference type="InterPro" id="IPR001972">
    <property type="entry name" value="Stomatin_HflK_fam"/>
</dbReference>